<evidence type="ECO:0000259" key="8">
    <source>
        <dbReference type="Pfam" id="PF01061"/>
    </source>
</evidence>
<evidence type="ECO:0000256" key="2">
    <source>
        <dbReference type="ARBA" id="ARBA00005814"/>
    </source>
</evidence>
<keyword evidence="5 7" id="KW-1133">Transmembrane helix</keyword>
<dbReference type="Pfam" id="PF01061">
    <property type="entry name" value="ABC2_membrane"/>
    <property type="match status" value="1"/>
</dbReference>
<comment type="similarity">
    <text evidence="2">Belongs to the ABC transporter superfamily. ABCG family. Eye pigment precursor importer (TC 3.A.1.204) subfamily.</text>
</comment>
<evidence type="ECO:0000313" key="10">
    <source>
        <dbReference type="Proteomes" id="UP000017836"/>
    </source>
</evidence>
<keyword evidence="10" id="KW-1185">Reference proteome</keyword>
<proteinExistence type="inferred from homology"/>
<dbReference type="PANTHER" id="PTHR48042:SF19">
    <property type="entry name" value="OS09G0472100 PROTEIN"/>
    <property type="match status" value="1"/>
</dbReference>
<sequence>MQLTRDPLSLSRARSRIFGRERLNGHYDVGTYVIGNTLFSIPYLLLTTLFPGAIAYYLAHLQDGAKHFLYFALVLFVCMMLVESLMILVASLVPNFFMGIITGAGVQAIMILNGGFFRLPNDLPKPVWKYPMFYISFHKYANQGLYKNEFEVLAFPNGLVEGPATITGESNLRETWQMEMGYSKWVDLGILMGMVVFYRLMFLGILKLSEKARPVVRGFLVRHRKQVTKVLDPMP</sequence>
<evidence type="ECO:0000313" key="9">
    <source>
        <dbReference type="EMBL" id="ERM95252.1"/>
    </source>
</evidence>
<evidence type="ECO:0000256" key="5">
    <source>
        <dbReference type="ARBA" id="ARBA00022989"/>
    </source>
</evidence>
<reference evidence="10" key="1">
    <citation type="journal article" date="2013" name="Science">
        <title>The Amborella genome and the evolution of flowering plants.</title>
        <authorList>
            <consortium name="Amborella Genome Project"/>
        </authorList>
    </citation>
    <scope>NUCLEOTIDE SEQUENCE [LARGE SCALE GENOMIC DNA]</scope>
</reference>
<evidence type="ECO:0000256" key="4">
    <source>
        <dbReference type="ARBA" id="ARBA00022692"/>
    </source>
</evidence>
<feature type="transmembrane region" description="Helical" evidence="7">
    <location>
        <begin position="68"/>
        <end position="90"/>
    </location>
</feature>
<dbReference type="STRING" id="13333.W1NHJ7"/>
<keyword evidence="4 7" id="KW-0812">Transmembrane</keyword>
<feature type="domain" description="ABC-2 type transporter transmembrane" evidence="8">
    <location>
        <begin position="14"/>
        <end position="150"/>
    </location>
</feature>
<dbReference type="InterPro" id="IPR013525">
    <property type="entry name" value="ABC2_TM"/>
</dbReference>
<comment type="subcellular location">
    <subcellularLocation>
        <location evidence="1">Membrane</location>
        <topology evidence="1">Multi-pass membrane protein</topology>
    </subcellularLocation>
</comment>
<dbReference type="InterPro" id="IPR052215">
    <property type="entry name" value="Plant_ABCG"/>
</dbReference>
<feature type="transmembrane region" description="Helical" evidence="7">
    <location>
        <begin position="96"/>
        <end position="119"/>
    </location>
</feature>
<dbReference type="Proteomes" id="UP000017836">
    <property type="component" value="Unassembled WGS sequence"/>
</dbReference>
<dbReference type="GO" id="GO:0016020">
    <property type="term" value="C:membrane"/>
    <property type="evidence" value="ECO:0007669"/>
    <property type="project" value="UniProtKB-SubCell"/>
</dbReference>
<organism evidence="9 10">
    <name type="scientific">Amborella trichopoda</name>
    <dbReference type="NCBI Taxonomy" id="13333"/>
    <lineage>
        <taxon>Eukaryota</taxon>
        <taxon>Viridiplantae</taxon>
        <taxon>Streptophyta</taxon>
        <taxon>Embryophyta</taxon>
        <taxon>Tracheophyta</taxon>
        <taxon>Spermatophyta</taxon>
        <taxon>Magnoliopsida</taxon>
        <taxon>Amborellales</taxon>
        <taxon>Amborellaceae</taxon>
        <taxon>Amborella</taxon>
    </lineage>
</organism>
<feature type="transmembrane region" description="Helical" evidence="7">
    <location>
        <begin position="41"/>
        <end position="59"/>
    </location>
</feature>
<dbReference type="PANTHER" id="PTHR48042">
    <property type="entry name" value="ABC TRANSPORTER G FAMILY MEMBER 11"/>
    <property type="match status" value="1"/>
</dbReference>
<keyword evidence="3" id="KW-0813">Transport</keyword>
<dbReference type="eggNOG" id="KOG0061">
    <property type="taxonomic scope" value="Eukaryota"/>
</dbReference>
<dbReference type="EMBL" id="KI397486">
    <property type="protein sequence ID" value="ERM95252.1"/>
    <property type="molecule type" value="Genomic_DNA"/>
</dbReference>
<evidence type="ECO:0000256" key="7">
    <source>
        <dbReference type="SAM" id="Phobius"/>
    </source>
</evidence>
<dbReference type="Gramene" id="ERM95252">
    <property type="protein sequence ID" value="ERM95252"/>
    <property type="gene ID" value="AMTR_s00008p00012240"/>
</dbReference>
<dbReference type="OMA" id="WQVETRY"/>
<gene>
    <name evidence="9" type="ORF">AMTR_s00008p00012240</name>
</gene>
<protein>
    <recommendedName>
        <fullName evidence="8">ABC-2 type transporter transmembrane domain-containing protein</fullName>
    </recommendedName>
</protein>
<evidence type="ECO:0000256" key="1">
    <source>
        <dbReference type="ARBA" id="ARBA00004141"/>
    </source>
</evidence>
<dbReference type="HOGENOM" id="CLU_000604_57_7_1"/>
<keyword evidence="6 7" id="KW-0472">Membrane</keyword>
<evidence type="ECO:0000256" key="6">
    <source>
        <dbReference type="ARBA" id="ARBA00023136"/>
    </source>
</evidence>
<dbReference type="GO" id="GO:0140359">
    <property type="term" value="F:ABC-type transporter activity"/>
    <property type="evidence" value="ECO:0007669"/>
    <property type="project" value="InterPro"/>
</dbReference>
<feature type="transmembrane region" description="Helical" evidence="7">
    <location>
        <begin position="185"/>
        <end position="206"/>
    </location>
</feature>
<name>W1NHJ7_AMBTC</name>
<accession>W1NHJ7</accession>
<dbReference type="AlphaFoldDB" id="W1NHJ7"/>
<evidence type="ECO:0000256" key="3">
    <source>
        <dbReference type="ARBA" id="ARBA00022448"/>
    </source>
</evidence>